<evidence type="ECO:0000256" key="3">
    <source>
        <dbReference type="ARBA" id="ARBA00022833"/>
    </source>
</evidence>
<dbReference type="InterPro" id="IPR047187">
    <property type="entry name" value="SF1_C_Upf1"/>
</dbReference>
<dbReference type="PANTHER" id="PTHR28535">
    <property type="entry name" value="ZINC FINGER GRF-TYPE CONTAINING 1"/>
    <property type="match status" value="1"/>
</dbReference>
<dbReference type="RefSeq" id="XP_072611497.1">
    <property type="nucleotide sequence ID" value="XM_072755396.1"/>
</dbReference>
<evidence type="ECO:0000256" key="1">
    <source>
        <dbReference type="ARBA" id="ARBA00022723"/>
    </source>
</evidence>
<keyword evidence="1" id="KW-0479">Metal-binding</keyword>
<sequence length="1978" mass="222804">MESQEFIVLYTHQKMKKSKVWQDGILKITHLGNKAVLYDDKGECLENIFLKCLEVKPGDDLEGDRYLITVEEVKVAGSIAIKPDVVKETSELNPRKFISSGRSLGCQPAGLKRKFTGFQGPRQVPRKMVISESDESAASLEAKKPGPIFLSPFYNTPPLFSTAGKKDTNNMPTDPENSVTYKNREKNGLYYSSVVSTPSFKNNPEMLCEENYFCSPVYSVNKHSDSLLPNEAIKKDGLTSHCLGVSQNIRSKAQILALLKSKSTSMGKELDSGITEHFPQIQLQESVNIPSKPKCIIEQDKCGEVKSTDNLHYQHQSENTMRYKSRWAMYLSSQSSPVHSSTEDGNNIERKPKTQGDNVNLNLKDLVQKRIQFFETCAEKGKNYNEDKPVGDNDQSCNQEVKLEIPSFCKSNSLPFTCSSVENDGLLSESDIQKSNKIPVSQDDQMCLKGSNLIRGNAQKINICGTPEKYDQPMSSLPESEHLQIESSISKNSRISDDFTNMLSKSNTDNENLNSIPEPMSNVTQPLVEVTFNLNNFETSDSEEESQENNKISQDSDGLVKETLVNDSSSTVQKRCENISCKKVGSEHLSHLTSMEDKPTETFPKETLLSQFCDKACIGFDTGPWKTGNRKEIEEYNDTLSSFDSSLEWTDDVYVDNNEDANKSIQKVRINYDITSLLSKSKGISSNLHIPQLNIATNQIPENSLFSKQSGLQPFIMGNKLDKNDEQVLLSTSSSDISIQQLNVNQNHSEEPVALGKSNTEVSNSLLYPLGEEHPISKETKACIPESKDLGRIRSLDHDHIEVEPAGESKQHWNSPRNPSELSGLINNISLLKSLSEHSTALEGLEILKKKNTTFKQQGTLQTYNPDSNPEARKRSTAEVLRALPKLPPLNQDSQQIIKENEVEPNEPLQSLQFFSFGDKETAFLDVMPKQSERKTCDPKPVEFQGHQVKGSATSAVMIRGYSSQLECGQFPDSIEYENCTTDTCLLTPKLTSACMQIDFLQFPDEGNFPQEDVSFNIEDNFQVRAESNKDSIENDLILDFSPKNSEHFYHYLDSSFKSAEKTSWEANKVTSPEQKISTLNPDSTFSLNSRDEDFVLEFSEESLKERTLPVIKKSSSLENKNFQRLPLEINASELCFPSGQKIKSAYLPQRQIHIPAVFQSPAHYKQIFTSCLIEHLNILLFGLAQRLHKALSKVDISFYTSLKEEKLKNVESNVPSCHHHQPAKLVMVKKEGPNKGRLFYTCDGPKADRCKFFKWLEEMTPGYLTQEESLPSIVLSDIKSIGLYLRSQKIPLFEECQLLVRKGFDFQRKQYGKLKKFNTVNPEFYSEPKSKLYLKLSRRESSSTYSKNDLWVVSKTLDFELDTFIACSAFFGPSSINEVELLPLKGYFPSNWPTNIMVHALLVCNASTELTTLKNIQDYFNPATLPLTQYLLTMSSSTIVSNKRINKRKFIPPAFSNINTKFELLSLEATLQLASELIQAYNLNKDQATALIQIAQMMASHENAEEVKEVQTHTLPITIIHGVFGAGKSYLLAVVILFFVRLFEKSEVLTVGNVRPWKLLISSSTNVAVDRVLLGLLSLGFEKFVRVGSVRKIAKPILPYSLHAGSENENEQLKELHALMKEDLTPLERVYVRKSIEQHKLGTNKTLLKQVRVVGVTCAACPFPCMNDLKFPVVVLDECSQITEPASLLPIARFECEKLILVGDPKQLSPTIQGSDAAHENGLEQTLFDRLCLMGHKPVLLRTQYRCHPAISAISNDLFYEGNLVDGISETERGPLLEWLPTLCFYNIKGLEQIERDNSFHNVAEAAFTLKLIQSLIASGIAGSMIGVITLYKSQMYKLCHLLSAMDFDNPDIKAVQVSTVDAFQGAEKEIIILSCVRTRQVGFIDSEKRMNVALTRGRRHLLIVGNLACLRKNRLWGRVIQHCEGRGDGLQHASQCEPQLNHLLKEYFEKRAEEKQKKSEKDKSKDKSHSQKIWYR</sequence>
<dbReference type="Gene3D" id="3.40.50.300">
    <property type="entry name" value="P-loop containing nucleotide triphosphate hydrolases"/>
    <property type="match status" value="2"/>
</dbReference>
<evidence type="ECO:0000256" key="2">
    <source>
        <dbReference type="ARBA" id="ARBA00022771"/>
    </source>
</evidence>
<dbReference type="Pfam" id="PF06839">
    <property type="entry name" value="Zn_ribbon_GRF"/>
    <property type="match status" value="1"/>
</dbReference>
<keyword evidence="8" id="KW-0347">Helicase</keyword>
<feature type="region of interest" description="Disordered" evidence="5">
    <location>
        <begin position="1954"/>
        <end position="1978"/>
    </location>
</feature>
<dbReference type="SUPFAM" id="SSF52540">
    <property type="entry name" value="P-loop containing nucleoside triphosphate hydrolases"/>
    <property type="match status" value="1"/>
</dbReference>
<feature type="compositionally biased region" description="Polar residues" evidence="5">
    <location>
        <begin position="335"/>
        <end position="345"/>
    </location>
</feature>
<reference evidence="8" key="1">
    <citation type="submission" date="2025-08" db="UniProtKB">
        <authorList>
            <consortium name="RefSeq"/>
        </authorList>
    </citation>
    <scope>IDENTIFICATION</scope>
    <source>
        <tissue evidence="8">Cell line</tissue>
    </source>
</reference>
<feature type="domain" description="GRF-type" evidence="6">
    <location>
        <begin position="1218"/>
        <end position="1260"/>
    </location>
</feature>
<organism evidence="7 8">
    <name type="scientific">Vulpes vulpes</name>
    <name type="common">Red fox</name>
    <dbReference type="NCBI Taxonomy" id="9627"/>
    <lineage>
        <taxon>Eukaryota</taxon>
        <taxon>Metazoa</taxon>
        <taxon>Chordata</taxon>
        <taxon>Craniata</taxon>
        <taxon>Vertebrata</taxon>
        <taxon>Euteleostomi</taxon>
        <taxon>Mammalia</taxon>
        <taxon>Eutheria</taxon>
        <taxon>Laurasiatheria</taxon>
        <taxon>Carnivora</taxon>
        <taxon>Caniformia</taxon>
        <taxon>Canidae</taxon>
        <taxon>Vulpes</taxon>
    </lineage>
</organism>
<dbReference type="PROSITE" id="PS51999">
    <property type="entry name" value="ZF_GRF"/>
    <property type="match status" value="1"/>
</dbReference>
<dbReference type="Pfam" id="PF13087">
    <property type="entry name" value="AAA_12"/>
    <property type="match status" value="1"/>
</dbReference>
<dbReference type="Proteomes" id="UP001652641">
    <property type="component" value="Chromosome 4"/>
</dbReference>
<dbReference type="InterPro" id="IPR027417">
    <property type="entry name" value="P-loop_NTPase"/>
</dbReference>
<dbReference type="GO" id="GO:0004386">
    <property type="term" value="F:helicase activity"/>
    <property type="evidence" value="ECO:0007669"/>
    <property type="project" value="UniProtKB-KW"/>
</dbReference>
<evidence type="ECO:0000256" key="4">
    <source>
        <dbReference type="PROSITE-ProRule" id="PRU01343"/>
    </source>
</evidence>
<keyword evidence="2 4" id="KW-0863">Zinc-finger</keyword>
<protein>
    <submittedName>
        <fullName evidence="8">5'-3' DNA helicase ZGRF1 isoform X2</fullName>
    </submittedName>
</protein>
<name>A0ABM5A9N3_VULVU</name>
<keyword evidence="7" id="KW-1185">Reference proteome</keyword>
<keyword evidence="8" id="KW-0378">Hydrolase</keyword>
<feature type="region of interest" description="Disordered" evidence="5">
    <location>
        <begin position="161"/>
        <end position="181"/>
    </location>
</feature>
<keyword evidence="3" id="KW-0862">Zinc</keyword>
<accession>A0ABM5A9N3</accession>
<dbReference type="InterPro" id="IPR041679">
    <property type="entry name" value="DNA2/NAM7-like_C"/>
</dbReference>
<gene>
    <name evidence="8" type="primary">ZGRF1</name>
</gene>
<evidence type="ECO:0000313" key="8">
    <source>
        <dbReference type="RefSeq" id="XP_072611497.1"/>
    </source>
</evidence>
<proteinExistence type="predicted"/>
<dbReference type="InterPro" id="IPR041677">
    <property type="entry name" value="DNA2/NAM7_AAA_11"/>
</dbReference>
<feature type="compositionally biased region" description="Polar residues" evidence="5">
    <location>
        <begin position="169"/>
        <end position="181"/>
    </location>
</feature>
<keyword evidence="8" id="KW-0547">Nucleotide-binding</keyword>
<dbReference type="GeneID" id="112930972"/>
<dbReference type="Pfam" id="PF13086">
    <property type="entry name" value="AAA_11"/>
    <property type="match status" value="1"/>
</dbReference>
<evidence type="ECO:0000256" key="5">
    <source>
        <dbReference type="SAM" id="MobiDB-lite"/>
    </source>
</evidence>
<dbReference type="InterPro" id="IPR052800">
    <property type="entry name" value="DNA_Repair_Helicase_ZGRF1"/>
</dbReference>
<feature type="region of interest" description="Disordered" evidence="5">
    <location>
        <begin position="335"/>
        <end position="357"/>
    </location>
</feature>
<dbReference type="CDD" id="cd18808">
    <property type="entry name" value="SF1_C_Upf1"/>
    <property type="match status" value="1"/>
</dbReference>
<dbReference type="Pfam" id="PF10382">
    <property type="entry name" value="ZGRF1-like_N"/>
    <property type="match status" value="1"/>
</dbReference>
<dbReference type="InterPro" id="IPR010666">
    <property type="entry name" value="Znf_GRF"/>
</dbReference>
<dbReference type="PANTHER" id="PTHR28535:SF1">
    <property type="entry name" value="PROTEIN ZGRF1"/>
    <property type="match status" value="1"/>
</dbReference>
<evidence type="ECO:0000313" key="7">
    <source>
        <dbReference type="Proteomes" id="UP001652641"/>
    </source>
</evidence>
<evidence type="ECO:0000259" key="6">
    <source>
        <dbReference type="PROSITE" id="PS51999"/>
    </source>
</evidence>
<dbReference type="InterPro" id="IPR018838">
    <property type="entry name" value="ZGRF1-like_N"/>
</dbReference>
<feature type="compositionally biased region" description="Basic and acidic residues" evidence="5">
    <location>
        <begin position="1954"/>
        <end position="1971"/>
    </location>
</feature>
<keyword evidence="8" id="KW-0067">ATP-binding</keyword>